<keyword evidence="2" id="KW-1185">Reference proteome</keyword>
<reference evidence="2" key="1">
    <citation type="journal article" date="2019" name="Int. J. Syst. Evol. Microbiol.">
        <title>The Global Catalogue of Microorganisms (GCM) 10K type strain sequencing project: providing services to taxonomists for standard genome sequencing and annotation.</title>
        <authorList>
            <consortium name="The Broad Institute Genomics Platform"/>
            <consortium name="The Broad Institute Genome Sequencing Center for Infectious Disease"/>
            <person name="Wu L."/>
            <person name="Ma J."/>
        </authorList>
    </citation>
    <scope>NUCLEOTIDE SEQUENCE [LARGE SCALE GENOMIC DNA]</scope>
    <source>
        <strain evidence="2">JCM 18304</strain>
    </source>
</reference>
<dbReference type="RefSeq" id="WP_345625249.1">
    <property type="nucleotide sequence ID" value="NZ_BAABJQ010000001.1"/>
</dbReference>
<gene>
    <name evidence="1" type="ORF">GCM10023322_02820</name>
</gene>
<proteinExistence type="predicted"/>
<dbReference type="Proteomes" id="UP001501570">
    <property type="component" value="Unassembled WGS sequence"/>
</dbReference>
<protein>
    <submittedName>
        <fullName evidence="1">Uncharacterized protein</fullName>
    </submittedName>
</protein>
<dbReference type="EMBL" id="BAABJQ010000001">
    <property type="protein sequence ID" value="GAA5177648.1"/>
    <property type="molecule type" value="Genomic_DNA"/>
</dbReference>
<evidence type="ECO:0000313" key="1">
    <source>
        <dbReference type="EMBL" id="GAA5177648.1"/>
    </source>
</evidence>
<evidence type="ECO:0000313" key="2">
    <source>
        <dbReference type="Proteomes" id="UP001501570"/>
    </source>
</evidence>
<sequence length="252" mass="24831">MDLLDRTYPSARDLLDRVDATLLAGGVPPGHPILALLRRLGALPGDVAAHLAEVAPGPLIAAGDPLGRQADGYEAAQASVPMPAAWRGPAAEGYAAQWSTLSGYLAGDPASMAGRLRATASYLDDLVAWLVRGRRALAGTLAECLGSAEAATLRASARSAVGGVVGGALSGGALAGGAVSGGPAGGGFAPAGTSRDAVTAAADLGAHVLGTAAEILHDGQRVVDAWVGRLDALPYPSSPTVAIGTGGHLELG</sequence>
<accession>A0ABP9RH38</accession>
<comment type="caution">
    <text evidence="1">The sequence shown here is derived from an EMBL/GenBank/DDBJ whole genome shotgun (WGS) entry which is preliminary data.</text>
</comment>
<name>A0ABP9RH38_9ACTN</name>
<organism evidence="1 2">
    <name type="scientific">Rugosimonospora acidiphila</name>
    <dbReference type="NCBI Taxonomy" id="556531"/>
    <lineage>
        <taxon>Bacteria</taxon>
        <taxon>Bacillati</taxon>
        <taxon>Actinomycetota</taxon>
        <taxon>Actinomycetes</taxon>
        <taxon>Micromonosporales</taxon>
        <taxon>Micromonosporaceae</taxon>
        <taxon>Rugosimonospora</taxon>
    </lineage>
</organism>